<feature type="domain" description="FAM65 N-terminal" evidence="4">
    <location>
        <begin position="26"/>
        <end position="301"/>
    </location>
</feature>
<feature type="repeat" description="HEAT" evidence="2">
    <location>
        <begin position="878"/>
        <end position="915"/>
    </location>
</feature>
<name>A0A0N5ADP2_9BILA</name>
<dbReference type="WBParaSite" id="SMUV_0000230601-mRNA-1">
    <property type="protein sequence ID" value="SMUV_0000230601-mRNA-1"/>
    <property type="gene ID" value="SMUV_0000230601"/>
</dbReference>
<dbReference type="STRING" id="451379.A0A0N5ADP2"/>
<dbReference type="Gene3D" id="1.25.10.10">
    <property type="entry name" value="Leucine-rich Repeat Variant"/>
    <property type="match status" value="1"/>
</dbReference>
<keyword evidence="5" id="KW-1185">Reference proteome</keyword>
<evidence type="ECO:0000256" key="2">
    <source>
        <dbReference type="PROSITE-ProRule" id="PRU00103"/>
    </source>
</evidence>
<feature type="region of interest" description="Disordered" evidence="3">
    <location>
        <begin position="542"/>
        <end position="562"/>
    </location>
</feature>
<dbReference type="InterPro" id="IPR011989">
    <property type="entry name" value="ARM-like"/>
</dbReference>
<protein>
    <submittedName>
        <fullName evidence="6">PL48 domain-containing protein</fullName>
    </submittedName>
</protein>
<dbReference type="PROSITE" id="PS50077">
    <property type="entry name" value="HEAT_REPEAT"/>
    <property type="match status" value="1"/>
</dbReference>
<proteinExistence type="inferred from homology"/>
<dbReference type="PANTHER" id="PTHR15829">
    <property type="entry name" value="PROTEIN KINASE PKN/PRK1, EFFECTOR"/>
    <property type="match status" value="1"/>
</dbReference>
<evidence type="ECO:0000313" key="5">
    <source>
        <dbReference type="Proteomes" id="UP000046393"/>
    </source>
</evidence>
<dbReference type="InterPro" id="IPR031780">
    <property type="entry name" value="FAM65_N"/>
</dbReference>
<sequence>MKNFLQLFSSVTNVIPAVGQHGTLMKQHCSNTVPQRLAQLFDALHKGFSSYADFFSNEITRLKNQIETFCDDSERVEALQRELMLAEENAQLYMSHTKRLAKLHDQYISQLSMMDHVKAGSLNDLCMSVSTNPLGTLGSSVNRSVEKQFGQSISAIELELHNMVGRLQVDIKAIVGFARITAGDVFEVVIRHGSQKWKARGKTLADKTQKWDRSSAIFNCYVDCAVEVKASEVHFFMSKALNERSFDPCELFSSQSQLVTMDLNQIGTLKLELIVTWIPLLVSKTGRTIGIGSKLNSSKENIVLATNAVTASTGKKPRVLLREKKRGNSQLAKQKQIWRSSTNILDSVYNDLAKSIPSIDTVEAMPIKKNIKREMSVDSKPLRSWNRSLSIAQLTTTSNSCTADESHALSSPSALVSAIDEMLQLIDKLKPFISKLIRRCPELNILEAGLNGWEALLERRKELSSTVDSRRCNTSKKKDRVSVCVANSSSSYSDELDDNVLMQSNDQTSENDSGIDSLRQHTSPFNSFGACYKYDSSHLNDHGNEGNSSAGPSQRRFKQLKEKERRKSIGAIVDCCSEMQQTFLNSDDMWNNSDTESASSGVSFTHHTSNSAATGHRELDLCLKHHFKRCLNTLQTLIALRGPLEYKEHEMILRAEQEAVALDDLIKLARTLPSLPSITNVLADVGANSEVQEVWLSAVYPLNATLIVPMEVIRQQIRSYFGHIVESRYPNLVNNVVDTIMSLLTDKGEWEPEFVSVFQFTTLFHEKHATAFVENLAHEAWIITNLSTRQTALVHEVMERLSQVPVVPPLESLRHIGLVLLCPDRELATLCESYITRAREQLRDDLITCYICLLEHENDQSRKGACKALKLLNSARSVRPLVFIAEKDDSAAVRNEAAQALRSLGHPLHPDETTKI</sequence>
<dbReference type="InterPro" id="IPR021133">
    <property type="entry name" value="HEAT_type_2"/>
</dbReference>
<accession>A0A0N5ADP2</accession>
<evidence type="ECO:0000313" key="6">
    <source>
        <dbReference type="WBParaSite" id="SMUV_0000230601-mRNA-1"/>
    </source>
</evidence>
<comment type="similarity">
    <text evidence="1">Belongs to the RIPOR family.</text>
</comment>
<dbReference type="PANTHER" id="PTHR15829:SF13">
    <property type="entry name" value="FAM65 N-TERMINAL DOMAIN-CONTAINING PROTEIN"/>
    <property type="match status" value="1"/>
</dbReference>
<organism evidence="5 6">
    <name type="scientific">Syphacia muris</name>
    <dbReference type="NCBI Taxonomy" id="451379"/>
    <lineage>
        <taxon>Eukaryota</taxon>
        <taxon>Metazoa</taxon>
        <taxon>Ecdysozoa</taxon>
        <taxon>Nematoda</taxon>
        <taxon>Chromadorea</taxon>
        <taxon>Rhabditida</taxon>
        <taxon>Spirurina</taxon>
        <taxon>Oxyuridomorpha</taxon>
        <taxon>Oxyuroidea</taxon>
        <taxon>Oxyuridae</taxon>
        <taxon>Syphacia</taxon>
    </lineage>
</organism>
<dbReference type="Proteomes" id="UP000046393">
    <property type="component" value="Unplaced"/>
</dbReference>
<dbReference type="SUPFAM" id="SSF48371">
    <property type="entry name" value="ARM repeat"/>
    <property type="match status" value="1"/>
</dbReference>
<evidence type="ECO:0000256" key="1">
    <source>
        <dbReference type="ARBA" id="ARBA00005744"/>
    </source>
</evidence>
<dbReference type="InterPro" id="IPR026136">
    <property type="entry name" value="RIPOR3"/>
</dbReference>
<dbReference type="AlphaFoldDB" id="A0A0N5ADP2"/>
<evidence type="ECO:0000259" key="4">
    <source>
        <dbReference type="Pfam" id="PF15903"/>
    </source>
</evidence>
<dbReference type="Pfam" id="PF15903">
    <property type="entry name" value="PL48"/>
    <property type="match status" value="1"/>
</dbReference>
<evidence type="ECO:0000256" key="3">
    <source>
        <dbReference type="SAM" id="MobiDB-lite"/>
    </source>
</evidence>
<reference evidence="6" key="1">
    <citation type="submission" date="2017-02" db="UniProtKB">
        <authorList>
            <consortium name="WormBaseParasite"/>
        </authorList>
    </citation>
    <scope>IDENTIFICATION</scope>
</reference>
<dbReference type="InterPro" id="IPR016024">
    <property type="entry name" value="ARM-type_fold"/>
</dbReference>